<gene>
    <name evidence="1" type="ORF">PGLA1383_LOCUS30545</name>
</gene>
<comment type="caution">
    <text evidence="1">The sequence shown here is derived from an EMBL/GenBank/DDBJ whole genome shotgun (WGS) entry which is preliminary data.</text>
</comment>
<evidence type="ECO:0000313" key="2">
    <source>
        <dbReference type="Proteomes" id="UP000654075"/>
    </source>
</evidence>
<protein>
    <submittedName>
        <fullName evidence="1">Uncharacterized protein</fullName>
    </submittedName>
</protein>
<name>A0A813FL38_POLGL</name>
<evidence type="ECO:0000313" key="1">
    <source>
        <dbReference type="EMBL" id="CAE8612758.1"/>
    </source>
</evidence>
<dbReference type="AlphaFoldDB" id="A0A813FL38"/>
<accession>A0A813FL38</accession>
<keyword evidence="2" id="KW-1185">Reference proteome</keyword>
<proteinExistence type="predicted"/>
<sequence>AAALRQGFPPLARKPTVETRVKLRGGDLPLARSVVKASAASPVPLVQEEPAECAAHRYAEPAHVGPALRALAKAQLSPAEKRARAGHVLRGCLASPCPEIRELAWGLAVELPEARGAGVDGLLYGAAADAEEAQLKFDDVSRALIGRMPVPMEALMAGFAGTSRTMLEKIRPMDVIK</sequence>
<feature type="non-terminal residue" evidence="1">
    <location>
        <position position="1"/>
    </location>
</feature>
<feature type="non-terminal residue" evidence="1">
    <location>
        <position position="177"/>
    </location>
</feature>
<dbReference type="EMBL" id="CAJNNV010025155">
    <property type="protein sequence ID" value="CAE8612758.1"/>
    <property type="molecule type" value="Genomic_DNA"/>
</dbReference>
<dbReference type="Proteomes" id="UP000654075">
    <property type="component" value="Unassembled WGS sequence"/>
</dbReference>
<organism evidence="1 2">
    <name type="scientific">Polarella glacialis</name>
    <name type="common">Dinoflagellate</name>
    <dbReference type="NCBI Taxonomy" id="89957"/>
    <lineage>
        <taxon>Eukaryota</taxon>
        <taxon>Sar</taxon>
        <taxon>Alveolata</taxon>
        <taxon>Dinophyceae</taxon>
        <taxon>Suessiales</taxon>
        <taxon>Suessiaceae</taxon>
        <taxon>Polarella</taxon>
    </lineage>
</organism>
<reference evidence="1" key="1">
    <citation type="submission" date="2021-02" db="EMBL/GenBank/DDBJ databases">
        <authorList>
            <person name="Dougan E. K."/>
            <person name="Rhodes N."/>
            <person name="Thang M."/>
            <person name="Chan C."/>
        </authorList>
    </citation>
    <scope>NUCLEOTIDE SEQUENCE</scope>
</reference>